<dbReference type="EMBL" id="JAUEPN010000004">
    <property type="protein sequence ID" value="KAK3296077.1"/>
    <property type="molecule type" value="Genomic_DNA"/>
</dbReference>
<keyword evidence="2" id="KW-0812">Transmembrane</keyword>
<evidence type="ECO:0000313" key="4">
    <source>
        <dbReference type="Proteomes" id="UP001278766"/>
    </source>
</evidence>
<name>A0AAE0HGC5_9PEZI</name>
<comment type="caution">
    <text evidence="3">The sequence shown here is derived from an EMBL/GenBank/DDBJ whole genome shotgun (WGS) entry which is preliminary data.</text>
</comment>
<keyword evidence="2" id="KW-0472">Membrane</keyword>
<dbReference type="Proteomes" id="UP001278766">
    <property type="component" value="Unassembled WGS sequence"/>
</dbReference>
<organism evidence="3 4">
    <name type="scientific">Chaetomium fimeti</name>
    <dbReference type="NCBI Taxonomy" id="1854472"/>
    <lineage>
        <taxon>Eukaryota</taxon>
        <taxon>Fungi</taxon>
        <taxon>Dikarya</taxon>
        <taxon>Ascomycota</taxon>
        <taxon>Pezizomycotina</taxon>
        <taxon>Sordariomycetes</taxon>
        <taxon>Sordariomycetidae</taxon>
        <taxon>Sordariales</taxon>
        <taxon>Chaetomiaceae</taxon>
        <taxon>Chaetomium</taxon>
    </lineage>
</organism>
<accession>A0AAE0HGC5</accession>
<keyword evidence="4" id="KW-1185">Reference proteome</keyword>
<dbReference type="AlphaFoldDB" id="A0AAE0HGC5"/>
<keyword evidence="2" id="KW-1133">Transmembrane helix</keyword>
<dbReference type="GeneID" id="87835575"/>
<evidence type="ECO:0008006" key="5">
    <source>
        <dbReference type="Google" id="ProtNLM"/>
    </source>
</evidence>
<evidence type="ECO:0000256" key="1">
    <source>
        <dbReference type="SAM" id="MobiDB-lite"/>
    </source>
</evidence>
<feature type="region of interest" description="Disordered" evidence="1">
    <location>
        <begin position="1"/>
        <end position="31"/>
    </location>
</feature>
<dbReference type="RefSeq" id="XP_062659591.1">
    <property type="nucleotide sequence ID" value="XM_062798627.1"/>
</dbReference>
<dbReference type="SUPFAM" id="SSF89372">
    <property type="entry name" value="Fucose-specific lectin"/>
    <property type="match status" value="1"/>
</dbReference>
<reference evidence="3" key="1">
    <citation type="journal article" date="2023" name="Mol. Phylogenet. Evol.">
        <title>Genome-scale phylogeny and comparative genomics of the fungal order Sordariales.</title>
        <authorList>
            <person name="Hensen N."/>
            <person name="Bonometti L."/>
            <person name="Westerberg I."/>
            <person name="Brannstrom I.O."/>
            <person name="Guillou S."/>
            <person name="Cros-Aarteil S."/>
            <person name="Calhoun S."/>
            <person name="Haridas S."/>
            <person name="Kuo A."/>
            <person name="Mondo S."/>
            <person name="Pangilinan J."/>
            <person name="Riley R."/>
            <person name="LaButti K."/>
            <person name="Andreopoulos B."/>
            <person name="Lipzen A."/>
            <person name="Chen C."/>
            <person name="Yan M."/>
            <person name="Daum C."/>
            <person name="Ng V."/>
            <person name="Clum A."/>
            <person name="Steindorff A."/>
            <person name="Ohm R.A."/>
            <person name="Martin F."/>
            <person name="Silar P."/>
            <person name="Natvig D.O."/>
            <person name="Lalanne C."/>
            <person name="Gautier V."/>
            <person name="Ament-Velasquez S.L."/>
            <person name="Kruys A."/>
            <person name="Hutchinson M.I."/>
            <person name="Powell A.J."/>
            <person name="Barry K."/>
            <person name="Miller A.N."/>
            <person name="Grigoriev I.V."/>
            <person name="Debuchy R."/>
            <person name="Gladieux P."/>
            <person name="Hiltunen Thoren M."/>
            <person name="Johannesson H."/>
        </authorList>
    </citation>
    <scope>NUCLEOTIDE SEQUENCE</scope>
    <source>
        <strain evidence="3">CBS 168.71</strain>
    </source>
</reference>
<evidence type="ECO:0000313" key="3">
    <source>
        <dbReference type="EMBL" id="KAK3296077.1"/>
    </source>
</evidence>
<evidence type="ECO:0000256" key="2">
    <source>
        <dbReference type="SAM" id="Phobius"/>
    </source>
</evidence>
<protein>
    <recommendedName>
        <fullName evidence="5">Fucose-specific lectin</fullName>
    </recommendedName>
</protein>
<sequence>MQQPGWANGPGPGPSDLPEAVDRDDMLPEVVPPDHPQFAYEHDKHLTPGYSTTTGYDYYGSPTTAVNNEEPPPRLILGLRRRTFIILAVIIGLLIVGIGVGVGLGVGLNASSNDDPAPVAPPTENPDPNGNLFEGSSLAASNYTDTDGFIHLYVFFQAANEELLTSKWDSQNKTWETMSISKILSDTGLNLSLIPASPIAAYTYTNPTFQTRVYFLTTNNSIREIISSEDPTLKTNWRQGQLGSNRLLTAARGSKLAALRPHCGTSTNCQVNYPWLAIAYQGEGGVIAVSRADEWEPMDIEFGPAEPGAAIGLSSVMRRGNITDVGWSLFYDEDGTLQEFNSEKLLGDWTRGPSTGFAPDASGPNIASFSYELVNMMILNVDPDGDLEMRRWEGQDWSGLEPPNLLAGDGAPDEPKFSAVAGTSQRRVFGVVNGTIHQWEFFTLSPLQWAYRGTVPTTFEP</sequence>
<dbReference type="Gene3D" id="2.120.10.70">
    <property type="entry name" value="Fucose-specific lectin"/>
    <property type="match status" value="1"/>
</dbReference>
<reference evidence="3" key="2">
    <citation type="submission" date="2023-06" db="EMBL/GenBank/DDBJ databases">
        <authorList>
            <consortium name="Lawrence Berkeley National Laboratory"/>
            <person name="Haridas S."/>
            <person name="Hensen N."/>
            <person name="Bonometti L."/>
            <person name="Westerberg I."/>
            <person name="Brannstrom I.O."/>
            <person name="Guillou S."/>
            <person name="Cros-Aarteil S."/>
            <person name="Calhoun S."/>
            <person name="Kuo A."/>
            <person name="Mondo S."/>
            <person name="Pangilinan J."/>
            <person name="Riley R."/>
            <person name="Labutti K."/>
            <person name="Andreopoulos B."/>
            <person name="Lipzen A."/>
            <person name="Chen C."/>
            <person name="Yanf M."/>
            <person name="Daum C."/>
            <person name="Ng V."/>
            <person name="Clum A."/>
            <person name="Steindorff A."/>
            <person name="Ohm R."/>
            <person name="Martin F."/>
            <person name="Silar P."/>
            <person name="Natvig D."/>
            <person name="Lalanne C."/>
            <person name="Gautier V."/>
            <person name="Ament-Velasquez S.L."/>
            <person name="Kruys A."/>
            <person name="Hutchinson M.I."/>
            <person name="Powell A.J."/>
            <person name="Barry K."/>
            <person name="Miller A.N."/>
            <person name="Grigoriev I.V."/>
            <person name="Debuchy R."/>
            <person name="Gladieux P."/>
            <person name="Thoren M.H."/>
            <person name="Johannesson H."/>
        </authorList>
    </citation>
    <scope>NUCLEOTIDE SEQUENCE</scope>
    <source>
        <strain evidence="3">CBS 168.71</strain>
    </source>
</reference>
<proteinExistence type="predicted"/>
<feature type="transmembrane region" description="Helical" evidence="2">
    <location>
        <begin position="84"/>
        <end position="108"/>
    </location>
</feature>
<gene>
    <name evidence="3" type="ORF">B0H64DRAFT_162996</name>
</gene>